<feature type="chain" id="PRO_5008056886" description="acid phosphatase" evidence="9">
    <location>
        <begin position="18"/>
        <end position="403"/>
    </location>
</feature>
<organism evidence="10 11">
    <name type="scientific">Intoshia linei</name>
    <dbReference type="NCBI Taxonomy" id="1819745"/>
    <lineage>
        <taxon>Eukaryota</taxon>
        <taxon>Metazoa</taxon>
        <taxon>Spiralia</taxon>
        <taxon>Lophotrochozoa</taxon>
        <taxon>Mesozoa</taxon>
        <taxon>Orthonectida</taxon>
        <taxon>Rhopaluridae</taxon>
        <taxon>Intoshia</taxon>
    </lineage>
</organism>
<dbReference type="InterPro" id="IPR029033">
    <property type="entry name" value="His_PPase_superfam"/>
</dbReference>
<reference evidence="10 11" key="1">
    <citation type="submission" date="2016-04" db="EMBL/GenBank/DDBJ databases">
        <title>The genome of Intoshia linei affirms orthonectids as highly simplified spiralians.</title>
        <authorList>
            <person name="Mikhailov K.V."/>
            <person name="Slusarev G.S."/>
            <person name="Nikitin M.A."/>
            <person name="Logacheva M.D."/>
            <person name="Penin A."/>
            <person name="Aleoshin V."/>
            <person name="Panchin Y.V."/>
        </authorList>
    </citation>
    <scope>NUCLEOTIDE SEQUENCE [LARGE SCALE GENOMIC DNA]</scope>
    <source>
        <strain evidence="10">Intl2013</strain>
        <tissue evidence="10">Whole animal</tissue>
    </source>
</reference>
<comment type="similarity">
    <text evidence="2">Belongs to the histidine acid phosphatase family.</text>
</comment>
<dbReference type="EMBL" id="LWCA01000158">
    <property type="protein sequence ID" value="OAF70350.1"/>
    <property type="molecule type" value="Genomic_DNA"/>
</dbReference>
<keyword evidence="8" id="KW-0812">Transmembrane</keyword>
<evidence type="ECO:0000256" key="5">
    <source>
        <dbReference type="ARBA" id="ARBA00022801"/>
    </source>
</evidence>
<keyword evidence="5" id="KW-0378">Hydrolase</keyword>
<protein>
    <recommendedName>
        <fullName evidence="3">acid phosphatase</fullName>
        <ecNumber evidence="3">3.1.3.2</ecNumber>
    </recommendedName>
</protein>
<evidence type="ECO:0000256" key="2">
    <source>
        <dbReference type="ARBA" id="ARBA00005375"/>
    </source>
</evidence>
<dbReference type="Gene3D" id="3.40.50.1240">
    <property type="entry name" value="Phosphoglycerate mutase-like"/>
    <property type="match status" value="1"/>
</dbReference>
<dbReference type="InterPro" id="IPR050645">
    <property type="entry name" value="Histidine_acid_phosphatase"/>
</dbReference>
<evidence type="ECO:0000256" key="1">
    <source>
        <dbReference type="ARBA" id="ARBA00000032"/>
    </source>
</evidence>
<dbReference type="PANTHER" id="PTHR11567">
    <property type="entry name" value="ACID PHOSPHATASE-RELATED"/>
    <property type="match status" value="1"/>
</dbReference>
<feature type="signal peptide" evidence="9">
    <location>
        <begin position="1"/>
        <end position="17"/>
    </location>
</feature>
<dbReference type="InterPro" id="IPR000560">
    <property type="entry name" value="His_Pase_clade-2"/>
</dbReference>
<dbReference type="AlphaFoldDB" id="A0A177B890"/>
<comment type="catalytic activity">
    <reaction evidence="1">
        <text>a phosphate monoester + H2O = an alcohol + phosphate</text>
        <dbReference type="Rhea" id="RHEA:15017"/>
        <dbReference type="ChEBI" id="CHEBI:15377"/>
        <dbReference type="ChEBI" id="CHEBI:30879"/>
        <dbReference type="ChEBI" id="CHEBI:43474"/>
        <dbReference type="ChEBI" id="CHEBI:67140"/>
        <dbReference type="EC" id="3.1.3.2"/>
    </reaction>
</comment>
<sequence>MFLTFLIIHTIINTSLAIISSEKYQIINAVAFSRHGNRSAIYFMDGDAALWPEGPGQLLKSGKIAAYQLGVFYHTRYVLKNALISEKYMHDEVYIRSTDVDRTLMTAYCVEAGLFFPSADEMWNSQIKWQPIPTHTKIMSNDHLLLTSSCPKLVHHFNEIKKSIYLKYDIEYKDLFEYVSKKLNKTFTMATIWKIGDNMLCKIQNNFDTPEWSKKPYKESKTYADYLLYLHEISFNIKYGDKELVKFGGGYPIFEVIDQFEEFVNNENKIKFIYNSAHDTTLTIIMNALKIYDGTAPSYASSLIFELLKDESNQLFVSVLYKNTDTNVVEFKKIEGCSTYCPFEKFKLLMKEIATNDTLKYCVYKNRNTNMKNTLLIWLIIISTVSFILLIFIIAYYIRSKKK</sequence>
<proteinExistence type="inferred from homology"/>
<evidence type="ECO:0000256" key="4">
    <source>
        <dbReference type="ARBA" id="ARBA00022729"/>
    </source>
</evidence>
<evidence type="ECO:0000256" key="9">
    <source>
        <dbReference type="SAM" id="SignalP"/>
    </source>
</evidence>
<dbReference type="PANTHER" id="PTHR11567:SF211">
    <property type="entry name" value="PROSTATIC ACID PHOSPHATASE"/>
    <property type="match status" value="1"/>
</dbReference>
<evidence type="ECO:0000256" key="8">
    <source>
        <dbReference type="SAM" id="Phobius"/>
    </source>
</evidence>
<keyword evidence="4 9" id="KW-0732">Signal</keyword>
<keyword evidence="8" id="KW-1133">Transmembrane helix</keyword>
<keyword evidence="6" id="KW-1015">Disulfide bond</keyword>
<dbReference type="OrthoDB" id="5821688at2759"/>
<dbReference type="Proteomes" id="UP000078046">
    <property type="component" value="Unassembled WGS sequence"/>
</dbReference>
<dbReference type="Pfam" id="PF00328">
    <property type="entry name" value="His_Phos_2"/>
    <property type="match status" value="1"/>
</dbReference>
<dbReference type="SUPFAM" id="SSF53254">
    <property type="entry name" value="Phosphoglycerate mutase-like"/>
    <property type="match status" value="1"/>
</dbReference>
<feature type="transmembrane region" description="Helical" evidence="8">
    <location>
        <begin position="375"/>
        <end position="398"/>
    </location>
</feature>
<evidence type="ECO:0000313" key="10">
    <source>
        <dbReference type="EMBL" id="OAF70350.1"/>
    </source>
</evidence>
<keyword evidence="7" id="KW-0325">Glycoprotein</keyword>
<dbReference type="EC" id="3.1.3.2" evidence="3"/>
<keyword evidence="11" id="KW-1185">Reference proteome</keyword>
<comment type="caution">
    <text evidence="10">The sequence shown here is derived from an EMBL/GenBank/DDBJ whole genome shotgun (WGS) entry which is preliminary data.</text>
</comment>
<keyword evidence="8" id="KW-0472">Membrane</keyword>
<accession>A0A177B890</accession>
<evidence type="ECO:0000256" key="6">
    <source>
        <dbReference type="ARBA" id="ARBA00023157"/>
    </source>
</evidence>
<name>A0A177B890_9BILA</name>
<evidence type="ECO:0000313" key="11">
    <source>
        <dbReference type="Proteomes" id="UP000078046"/>
    </source>
</evidence>
<dbReference type="CDD" id="cd07061">
    <property type="entry name" value="HP_HAP_like"/>
    <property type="match status" value="1"/>
</dbReference>
<dbReference type="GO" id="GO:0003993">
    <property type="term" value="F:acid phosphatase activity"/>
    <property type="evidence" value="ECO:0007669"/>
    <property type="project" value="UniProtKB-EC"/>
</dbReference>
<evidence type="ECO:0000256" key="3">
    <source>
        <dbReference type="ARBA" id="ARBA00012646"/>
    </source>
</evidence>
<gene>
    <name evidence="10" type="ORF">A3Q56_01878</name>
</gene>
<evidence type="ECO:0000256" key="7">
    <source>
        <dbReference type="ARBA" id="ARBA00023180"/>
    </source>
</evidence>